<evidence type="ECO:0000313" key="1">
    <source>
        <dbReference type="EMBL" id="GAA2914734.1"/>
    </source>
</evidence>
<dbReference type="Gene3D" id="3.30.300.20">
    <property type="match status" value="1"/>
</dbReference>
<evidence type="ECO:0008006" key="3">
    <source>
        <dbReference type="Google" id="ProtNLM"/>
    </source>
</evidence>
<sequence>MRNSFNTAGFSEVVHEIRNDPAEADFWYAAKARSSPHRGLSASLGPALFGSIKSARRFHVEVGDPAGTPGADGPLPLHLALTGIASCALTTLVGGGSAQGVVFDSADMELTCQDGTYSSRIAIGGVPDGDVVAGLVDQVEQFSPNYRTLTQHAPVALEFASRPLPDAADGHVTATGTAACLVRWVSGTQLLSRPLGPGAGEDLRIDAPKQLTGVDWGPTRRSTCLMGLAADVAASWAAAQPRGHPAGR</sequence>
<dbReference type="SUPFAM" id="SSF82784">
    <property type="entry name" value="OsmC-like"/>
    <property type="match status" value="1"/>
</dbReference>
<accession>A0ABN3WH93</accession>
<name>A0ABN3WH93_STRTU</name>
<proteinExistence type="predicted"/>
<organism evidence="1 2">
    <name type="scientific">Streptomyces thioluteus</name>
    <dbReference type="NCBI Taxonomy" id="66431"/>
    <lineage>
        <taxon>Bacteria</taxon>
        <taxon>Bacillati</taxon>
        <taxon>Actinomycetota</taxon>
        <taxon>Actinomycetes</taxon>
        <taxon>Kitasatosporales</taxon>
        <taxon>Streptomycetaceae</taxon>
        <taxon>Streptomyces</taxon>
    </lineage>
</organism>
<protein>
    <recommendedName>
        <fullName evidence="3">Osmotically inducible protein OsmC</fullName>
    </recommendedName>
</protein>
<evidence type="ECO:0000313" key="2">
    <source>
        <dbReference type="Proteomes" id="UP001501102"/>
    </source>
</evidence>
<gene>
    <name evidence="1" type="ORF">GCM10020221_08020</name>
</gene>
<reference evidence="1 2" key="1">
    <citation type="journal article" date="2019" name="Int. J. Syst. Evol. Microbiol.">
        <title>The Global Catalogue of Microorganisms (GCM) 10K type strain sequencing project: providing services to taxonomists for standard genome sequencing and annotation.</title>
        <authorList>
            <consortium name="The Broad Institute Genomics Platform"/>
            <consortium name="The Broad Institute Genome Sequencing Center for Infectious Disease"/>
            <person name="Wu L."/>
            <person name="Ma J."/>
        </authorList>
    </citation>
    <scope>NUCLEOTIDE SEQUENCE [LARGE SCALE GENOMIC DNA]</scope>
    <source>
        <strain evidence="1 2">JCM 4087</strain>
    </source>
</reference>
<comment type="caution">
    <text evidence="1">The sequence shown here is derived from an EMBL/GenBank/DDBJ whole genome shotgun (WGS) entry which is preliminary data.</text>
</comment>
<keyword evidence="2" id="KW-1185">Reference proteome</keyword>
<dbReference type="InterPro" id="IPR015946">
    <property type="entry name" value="KH_dom-like_a/b"/>
</dbReference>
<dbReference type="InterPro" id="IPR036102">
    <property type="entry name" value="OsmC/Ohrsf"/>
</dbReference>
<dbReference type="Proteomes" id="UP001501102">
    <property type="component" value="Unassembled WGS sequence"/>
</dbReference>
<dbReference type="RefSeq" id="WP_344960929.1">
    <property type="nucleotide sequence ID" value="NZ_BAAAXZ010000032.1"/>
</dbReference>
<dbReference type="EMBL" id="BAAAXZ010000032">
    <property type="protein sequence ID" value="GAA2914734.1"/>
    <property type="molecule type" value="Genomic_DNA"/>
</dbReference>